<keyword evidence="5" id="KW-0393">Immunoglobulin domain</keyword>
<dbReference type="GeneTree" id="ENSGT00940000153441"/>
<dbReference type="FunFam" id="2.60.40.10:FF:000032">
    <property type="entry name" value="palladin isoform X1"/>
    <property type="match status" value="2"/>
</dbReference>
<gene>
    <name evidence="11" type="primary">MYPN</name>
</gene>
<dbReference type="SMART" id="SM00408">
    <property type="entry name" value="IGc2"/>
    <property type="match status" value="5"/>
</dbReference>
<comment type="subunit">
    <text evidence="7">Interacts with TTN/titin, NEB, NEBL, ACTN2 and CARP.</text>
</comment>
<dbReference type="Proteomes" id="UP000314983">
    <property type="component" value="Chromosome 11"/>
</dbReference>
<keyword evidence="4" id="KW-0539">Nucleus</keyword>
<evidence type="ECO:0000256" key="6">
    <source>
        <dbReference type="ARBA" id="ARBA00058480"/>
    </source>
</evidence>
<protein>
    <recommendedName>
        <fullName evidence="8">Myopalladin</fullName>
    </recommendedName>
</protein>
<dbReference type="InterPro" id="IPR013098">
    <property type="entry name" value="Ig_I-set"/>
</dbReference>
<dbReference type="CDD" id="cd20972">
    <property type="entry name" value="IgI_2_Titin_Z1z2-like"/>
    <property type="match status" value="1"/>
</dbReference>
<accession>A0A4W4FXX7</accession>
<evidence type="ECO:0000256" key="5">
    <source>
        <dbReference type="ARBA" id="ARBA00023319"/>
    </source>
</evidence>
<dbReference type="PROSITE" id="PS50835">
    <property type="entry name" value="IG_LIKE"/>
    <property type="match status" value="5"/>
</dbReference>
<evidence type="ECO:0000256" key="8">
    <source>
        <dbReference type="ARBA" id="ARBA00070767"/>
    </source>
</evidence>
<keyword evidence="12" id="KW-1185">Reference proteome</keyword>
<evidence type="ECO:0000313" key="12">
    <source>
        <dbReference type="Proteomes" id="UP000314983"/>
    </source>
</evidence>
<dbReference type="FunFam" id="2.60.40.10:FF:000256">
    <property type="entry name" value="myopalladin isoform X1"/>
    <property type="match status" value="1"/>
</dbReference>
<feature type="domain" description="Ig-like" evidence="10">
    <location>
        <begin position="258"/>
        <end position="348"/>
    </location>
</feature>
<dbReference type="InterPro" id="IPR036179">
    <property type="entry name" value="Ig-like_dom_sf"/>
</dbReference>
<dbReference type="PANTHER" id="PTHR47633">
    <property type="entry name" value="IMMUNOGLOBULIN"/>
    <property type="match status" value="1"/>
</dbReference>
<dbReference type="InterPro" id="IPR007110">
    <property type="entry name" value="Ig-like_dom"/>
</dbReference>
<dbReference type="SUPFAM" id="SSF48726">
    <property type="entry name" value="Immunoglobulin"/>
    <property type="match status" value="5"/>
</dbReference>
<reference evidence="12" key="2">
    <citation type="journal article" date="2017" name="Sci. Adv.">
        <title>A tail of two voltages: Proteomic comparison of the three electric organs of the electric eel.</title>
        <authorList>
            <person name="Traeger L.L."/>
            <person name="Sabat G."/>
            <person name="Barrett-Wilt G.A."/>
            <person name="Wells G.B."/>
            <person name="Sussman M.R."/>
        </authorList>
    </citation>
    <scope>NUCLEOTIDE SEQUENCE [LARGE SCALE GENOMIC DNA]</scope>
</reference>
<dbReference type="InterPro" id="IPR003598">
    <property type="entry name" value="Ig_sub2"/>
</dbReference>
<evidence type="ECO:0000259" key="10">
    <source>
        <dbReference type="PROSITE" id="PS50835"/>
    </source>
</evidence>
<keyword evidence="3" id="KW-1015">Disulfide bond</keyword>
<evidence type="ECO:0000313" key="11">
    <source>
        <dbReference type="Ensembl" id="ENSEEEP00000030109.2"/>
    </source>
</evidence>
<proteinExistence type="predicted"/>
<dbReference type="SMART" id="SM00409">
    <property type="entry name" value="IG"/>
    <property type="match status" value="5"/>
</dbReference>
<reference evidence="11" key="5">
    <citation type="submission" date="2025-09" db="UniProtKB">
        <authorList>
            <consortium name="Ensembl"/>
        </authorList>
    </citation>
    <scope>IDENTIFICATION</scope>
</reference>
<comment type="function">
    <text evidence="6">Component of the sarcomere that tethers together nebulin (skeletal muscle) and nebulette (cardiac muscle) to alpha-actinin, at the Z lines.</text>
</comment>
<dbReference type="PANTHER" id="PTHR47633:SF4">
    <property type="entry name" value="MYOPALLADIN ISOFORM X1"/>
    <property type="match status" value="1"/>
</dbReference>
<evidence type="ECO:0000256" key="2">
    <source>
        <dbReference type="ARBA" id="ARBA00023054"/>
    </source>
</evidence>
<feature type="domain" description="Ig-like" evidence="10">
    <location>
        <begin position="1479"/>
        <end position="1569"/>
    </location>
</feature>
<dbReference type="STRING" id="8005.ENSEEEP00000030109"/>
<dbReference type="Gene3D" id="2.60.40.10">
    <property type="entry name" value="Immunoglobulins"/>
    <property type="match status" value="5"/>
</dbReference>
<dbReference type="FunFam" id="2.60.40.10:FF:000761">
    <property type="entry name" value="palladin isoform X2"/>
    <property type="match status" value="1"/>
</dbReference>
<dbReference type="InterPro" id="IPR013783">
    <property type="entry name" value="Ig-like_fold"/>
</dbReference>
<feature type="domain" description="Ig-like" evidence="10">
    <location>
        <begin position="1380"/>
        <end position="1469"/>
    </location>
</feature>
<evidence type="ECO:0000256" key="3">
    <source>
        <dbReference type="ARBA" id="ARBA00023157"/>
    </source>
</evidence>
<dbReference type="Pfam" id="PF07679">
    <property type="entry name" value="I-set"/>
    <property type="match status" value="5"/>
</dbReference>
<evidence type="ECO:0000256" key="1">
    <source>
        <dbReference type="ARBA" id="ARBA00004123"/>
    </source>
</evidence>
<name>A0A4W4FXX7_ELEEL</name>
<reference evidence="11" key="3">
    <citation type="submission" date="2020-05" db="EMBL/GenBank/DDBJ databases">
        <title>Electrophorus electricus (electric eel) genome, fEleEle1, primary haplotype.</title>
        <authorList>
            <person name="Myers G."/>
            <person name="Meyer A."/>
            <person name="Fedrigo O."/>
            <person name="Formenti G."/>
            <person name="Rhie A."/>
            <person name="Tracey A."/>
            <person name="Sims Y."/>
            <person name="Jarvis E.D."/>
        </authorList>
    </citation>
    <scope>NUCLEOTIDE SEQUENCE [LARGE SCALE GENOMIC DNA]</scope>
</reference>
<feature type="region of interest" description="Disordered" evidence="9">
    <location>
        <begin position="662"/>
        <end position="683"/>
    </location>
</feature>
<feature type="region of interest" description="Disordered" evidence="9">
    <location>
        <begin position="1157"/>
        <end position="1184"/>
    </location>
</feature>
<feature type="domain" description="Ig-like" evidence="10">
    <location>
        <begin position="1254"/>
        <end position="1344"/>
    </location>
</feature>
<keyword evidence="2" id="KW-0175">Coiled coil</keyword>
<evidence type="ECO:0000256" key="7">
    <source>
        <dbReference type="ARBA" id="ARBA00065479"/>
    </source>
</evidence>
<comment type="subcellular location">
    <subcellularLocation>
        <location evidence="1">Nucleus</location>
    </subcellularLocation>
</comment>
<dbReference type="OMA" id="ESECMME"/>
<evidence type="ECO:0000256" key="4">
    <source>
        <dbReference type="ARBA" id="ARBA00023242"/>
    </source>
</evidence>
<organism evidence="11 12">
    <name type="scientific">Electrophorus electricus</name>
    <name type="common">Electric eel</name>
    <name type="synonym">Gymnotus electricus</name>
    <dbReference type="NCBI Taxonomy" id="8005"/>
    <lineage>
        <taxon>Eukaryota</taxon>
        <taxon>Metazoa</taxon>
        <taxon>Chordata</taxon>
        <taxon>Craniata</taxon>
        <taxon>Vertebrata</taxon>
        <taxon>Euteleostomi</taxon>
        <taxon>Actinopterygii</taxon>
        <taxon>Neopterygii</taxon>
        <taxon>Teleostei</taxon>
        <taxon>Ostariophysi</taxon>
        <taxon>Gymnotiformes</taxon>
        <taxon>Gymnotoidei</taxon>
        <taxon>Gymnotidae</taxon>
        <taxon>Electrophorus</taxon>
    </lineage>
</organism>
<dbReference type="Ensembl" id="ENSEEET00000030462.2">
    <property type="protein sequence ID" value="ENSEEEP00000030109.2"/>
    <property type="gene ID" value="ENSEEEG00000014432.2"/>
</dbReference>
<reference evidence="11" key="4">
    <citation type="submission" date="2025-08" db="UniProtKB">
        <authorList>
            <consortium name="Ensembl"/>
        </authorList>
    </citation>
    <scope>IDENTIFICATION</scope>
</reference>
<dbReference type="InterPro" id="IPR003599">
    <property type="entry name" value="Ig_sub"/>
</dbReference>
<feature type="domain" description="Ig-like" evidence="10">
    <location>
        <begin position="501"/>
        <end position="583"/>
    </location>
</feature>
<dbReference type="GO" id="GO:0005634">
    <property type="term" value="C:nucleus"/>
    <property type="evidence" value="ECO:0007669"/>
    <property type="project" value="UniProtKB-SubCell"/>
</dbReference>
<reference evidence="12" key="1">
    <citation type="journal article" date="2014" name="Science">
        <title>Nonhuman genetics. Genomic basis for the convergent evolution of electric organs.</title>
        <authorList>
            <person name="Gallant J.R."/>
            <person name="Traeger L.L."/>
            <person name="Volkening J.D."/>
            <person name="Moffett H."/>
            <person name="Chen P.H."/>
            <person name="Novina C.D."/>
            <person name="Phillips G.N.Jr."/>
            <person name="Anand R."/>
            <person name="Wells G.B."/>
            <person name="Pinch M."/>
            <person name="Guth R."/>
            <person name="Unguez G.A."/>
            <person name="Albert J.S."/>
            <person name="Zakon H.H."/>
            <person name="Samanta M.P."/>
            <person name="Sussman M.R."/>
        </authorList>
    </citation>
    <scope>NUCLEOTIDE SEQUENCE [LARGE SCALE GENOMIC DNA]</scope>
</reference>
<evidence type="ECO:0000256" key="9">
    <source>
        <dbReference type="SAM" id="MobiDB-lite"/>
    </source>
</evidence>
<dbReference type="AlphaFoldDB" id="A0A4W4FXX7"/>
<dbReference type="FunFam" id="2.60.40.10:FF:000399">
    <property type="entry name" value="myopalladin isoform X1"/>
    <property type="match status" value="1"/>
</dbReference>
<sequence>MQEHDVAHPTSLPLLLQESYLVDANYRHSEFGCGTQREKVEEYGTQEEHQFPDLSAFLSQEELDKSVDLARKSIGNEQDERIDGCPQIISYSATIIKPTLERMDEGEMLQAPILDNKLGSIGNPREPPADFKRTIRNTPYGLETQSKKEFLNKAADFIEELSSLFKANNSKRVRPRACRTQRSRNQIKHQAETAPFIHYPENRERSIHHNEPLKNHAQNNQVKEVPYNTMQEESECMMECEVPAMMEPESSEPVYEPPHFIQKLKSREVAEGSKVHLDCIVRGFPVPEVRWFCEGKELENSPDIQIINNGELHSLSISEAFEEDTGRYSCFASNFCGTDSTSAEIYIEGASSSDSDTEQHFEAQLHKRVPQCSLTIPPVAYTAPLNTEDSKSDLTSSLNQPVPFDTPSTLFNDLASSTISIEVDINPAQVNSSQITVKEPSTAPSQMISSTCTAQLVNTSTPAHGQEISNLLSTTQHNFTENQNCNSYPQGLDGRPIMAAPVFTKSLQDVLALEGQLVVLECHVKGVPSPRVNWYREGSLIEDSPDFRILQKKERFTLVIAEVFPEDSGTFTCTASNKYGTVSSIAVLKVKGNDNRNYTKALSTSAVDLSYHSVLESVLLTETKYPLTSCLKSKSERVLENNTESRSSSRVGLRVTFKLPEDDEKKSISQEGMLSNKEPPPVLAKPKLNPLQLQTLHNQILLEQQQESAPLCQEFSQSDRASREPECKKENLLPPLNPVPSALMQTSAPLINTFSVAKMNTSPLSLLSTTPALSPNNNAPASHGDSIPLKENNPVILHDNHPISQQNMSLNSQLNTLSINPIPFTEIPKMILHPRALMSSFNMVSFKPEPPTVAPTVAPISSISNLNATCTTSLSQLTTPRISVTQPNVGPSTSLSPFGLTTKAQLNPCPTAKINMTSTIPSTPISQMNMALTTWMRSKPIMHVDMAVSTKNSLNKSGIIPETIQNITPLNKLSLEPALVQKDNYQIANSVTLNCTTPLHSFKNAPLPFLSTMSASSIQTPPVYITPISSANSLQSENYTRSKELTVASNLSPVRIPSPTVSPVPIFHELATQLFPRPTMDFTSPINHVEPPVVSSHPHVSSIPLALVNPACAVQPQSSSQASSNSSSPSPIQNSVAFLSSVLPALPTCPPTNAMGLPMRAPPGSQVTLRKDHRGSHPMSYDIHNSRETLSNDTQKMFQFKNELPYYGQKEYKISNFEQRLMNEIEFHLERTPVEESDDEIQHDEIPTGKCIAPLFDQKLKNFRVMEGVPVTFTCKVVGIPIPKVYWFKDGKQIFKKNEHFKRIRSGDGTCSLHIEAATNDDDGNYTVMAANPQGRMSSTGHLIVQSGIVRSRPMVHSQRVRTRVKQVEGEPSEEHFFHPHFLQAPGDMVSHEGRICRLDYKVSGLPYPEMIWLLNGKPVYPDLNHRMLVRENGIHSLVIDPLTKGDAGTYTCIASNKAGQSSFFLELSVVEKETKQAPMFVEKLQNRGIAEGLPVRLECRIVGMPTPVIYWKKDNDTISNSKERYSLHQDTTGYVCLLIQPSRKEDAGWYTVSAKNEAGVLSCTARLDIYAQWHQQIHSPIRNASFTGNHYSPPTGEGPDIKPVFPKSENHLMIFSTSQEECTPQKCSHAKHIL</sequence>